<dbReference type="RefSeq" id="XP_025551542.1">
    <property type="nucleotide sequence ID" value="XM_025697672.1"/>
</dbReference>
<dbReference type="VEuPathDB" id="FungiDB:BO97DRAFT_434373"/>
<keyword evidence="3 7" id="KW-1133">Transmembrane helix</keyword>
<name>A0A395HZS9_ASPHC</name>
<evidence type="ECO:0000256" key="6">
    <source>
        <dbReference type="SAM" id="MobiDB-lite"/>
    </source>
</evidence>
<feature type="transmembrane region" description="Helical" evidence="7">
    <location>
        <begin position="87"/>
        <end position="108"/>
    </location>
</feature>
<evidence type="ECO:0000313" key="10">
    <source>
        <dbReference type="Proteomes" id="UP000248961"/>
    </source>
</evidence>
<reference evidence="9 10" key="1">
    <citation type="submission" date="2018-02" db="EMBL/GenBank/DDBJ databases">
        <title>The genomes of Aspergillus section Nigri reveals drivers in fungal speciation.</title>
        <authorList>
            <consortium name="DOE Joint Genome Institute"/>
            <person name="Vesth T.C."/>
            <person name="Nybo J."/>
            <person name="Theobald S."/>
            <person name="Brandl J."/>
            <person name="Frisvad J.C."/>
            <person name="Nielsen K.F."/>
            <person name="Lyhne E.K."/>
            <person name="Kogle M.E."/>
            <person name="Kuo A."/>
            <person name="Riley R."/>
            <person name="Clum A."/>
            <person name="Nolan M."/>
            <person name="Lipzen A."/>
            <person name="Salamov A."/>
            <person name="Henrissat B."/>
            <person name="Wiebenga A."/>
            <person name="De vries R.P."/>
            <person name="Grigoriev I.V."/>
            <person name="Mortensen U.H."/>
            <person name="Andersen M.R."/>
            <person name="Baker S.E."/>
        </authorList>
    </citation>
    <scope>NUCLEOTIDE SEQUENCE [LARGE SCALE GENOMIC DNA]</scope>
    <source>
        <strain evidence="9 10">CBS 101889</strain>
    </source>
</reference>
<dbReference type="GeneID" id="37201961"/>
<dbReference type="GO" id="GO:0016020">
    <property type="term" value="C:membrane"/>
    <property type="evidence" value="ECO:0007669"/>
    <property type="project" value="UniProtKB-SubCell"/>
</dbReference>
<dbReference type="PANTHER" id="PTHR33048">
    <property type="entry name" value="PTH11-LIKE INTEGRAL MEMBRANE PROTEIN (AFU_ORTHOLOGUE AFUA_5G11245)"/>
    <property type="match status" value="1"/>
</dbReference>
<keyword evidence="4 7" id="KW-0472">Membrane</keyword>
<evidence type="ECO:0000259" key="8">
    <source>
        <dbReference type="Pfam" id="PF20684"/>
    </source>
</evidence>
<evidence type="ECO:0000313" key="9">
    <source>
        <dbReference type="EMBL" id="RAL12388.1"/>
    </source>
</evidence>
<evidence type="ECO:0000256" key="1">
    <source>
        <dbReference type="ARBA" id="ARBA00004141"/>
    </source>
</evidence>
<evidence type="ECO:0000256" key="7">
    <source>
        <dbReference type="SAM" id="Phobius"/>
    </source>
</evidence>
<feature type="transmembrane region" description="Helical" evidence="7">
    <location>
        <begin position="34"/>
        <end position="53"/>
    </location>
</feature>
<evidence type="ECO:0000256" key="4">
    <source>
        <dbReference type="ARBA" id="ARBA00023136"/>
    </source>
</evidence>
<feature type="transmembrane region" description="Helical" evidence="7">
    <location>
        <begin position="199"/>
        <end position="223"/>
    </location>
</feature>
<feature type="transmembrane region" description="Helical" evidence="7">
    <location>
        <begin position="163"/>
        <end position="187"/>
    </location>
</feature>
<feature type="compositionally biased region" description="Polar residues" evidence="6">
    <location>
        <begin position="279"/>
        <end position="291"/>
    </location>
</feature>
<evidence type="ECO:0000256" key="2">
    <source>
        <dbReference type="ARBA" id="ARBA00022692"/>
    </source>
</evidence>
<accession>A0A395HZS9</accession>
<dbReference type="Pfam" id="PF20684">
    <property type="entry name" value="Fung_rhodopsin"/>
    <property type="match status" value="1"/>
</dbReference>
<dbReference type="Proteomes" id="UP000248961">
    <property type="component" value="Unassembled WGS sequence"/>
</dbReference>
<organism evidence="9 10">
    <name type="scientific">Aspergillus homomorphus (strain CBS 101889)</name>
    <dbReference type="NCBI Taxonomy" id="1450537"/>
    <lineage>
        <taxon>Eukaryota</taxon>
        <taxon>Fungi</taxon>
        <taxon>Dikarya</taxon>
        <taxon>Ascomycota</taxon>
        <taxon>Pezizomycotina</taxon>
        <taxon>Eurotiomycetes</taxon>
        <taxon>Eurotiomycetidae</taxon>
        <taxon>Eurotiales</taxon>
        <taxon>Aspergillaceae</taxon>
        <taxon>Aspergillus</taxon>
        <taxon>Aspergillus subgen. Circumdati</taxon>
    </lineage>
</organism>
<sequence length="316" mass="35542">MIILGLIFLFLPCIFVGLRVWAKWLSRRSLQADDYLIFGGLAFSVACSITQLIGSIHGLLSQHETVDSHGQPLLQDPKFLTYQRCKFSSQMLGVLSLGLTKLSLLVLFRNIFAVSRAFNLASAILIAITAAWTVSFFFSNLFTCYPITALVEEYYNNNCLDSLAMWYAGCITDVLIDLIIMVLPLPMVFKLQLAPKQKVAVSAVFVMGTGVIAISITRLAMYVKIGSTYLDHYTDDSYYISPIVFWTNIETALAVILACLPTLRPLWTFYRGRHPAKSASPSFEPYNSSSRRSGHKRIPETYNELDTINLIRHPER</sequence>
<evidence type="ECO:0000256" key="5">
    <source>
        <dbReference type="ARBA" id="ARBA00038359"/>
    </source>
</evidence>
<dbReference type="EMBL" id="KZ824283">
    <property type="protein sequence ID" value="RAL12388.1"/>
    <property type="molecule type" value="Genomic_DNA"/>
</dbReference>
<dbReference type="PANTHER" id="PTHR33048:SF134">
    <property type="entry name" value="INTEGRAL MEMBRANE PROTEIN"/>
    <property type="match status" value="1"/>
</dbReference>
<dbReference type="OrthoDB" id="5391602at2759"/>
<keyword evidence="2 7" id="KW-0812">Transmembrane</keyword>
<feature type="transmembrane region" description="Helical" evidence="7">
    <location>
        <begin position="120"/>
        <end position="143"/>
    </location>
</feature>
<feature type="domain" description="Rhodopsin" evidence="8">
    <location>
        <begin position="18"/>
        <end position="267"/>
    </location>
</feature>
<dbReference type="InterPro" id="IPR049326">
    <property type="entry name" value="Rhodopsin_dom_fungi"/>
</dbReference>
<feature type="transmembrane region" description="Helical" evidence="7">
    <location>
        <begin position="6"/>
        <end position="22"/>
    </location>
</feature>
<comment type="similarity">
    <text evidence="5">Belongs to the SAT4 family.</text>
</comment>
<protein>
    <recommendedName>
        <fullName evidence="8">Rhodopsin domain-containing protein</fullName>
    </recommendedName>
</protein>
<gene>
    <name evidence="9" type="ORF">BO97DRAFT_434373</name>
</gene>
<comment type="subcellular location">
    <subcellularLocation>
        <location evidence="1">Membrane</location>
        <topology evidence="1">Multi-pass membrane protein</topology>
    </subcellularLocation>
</comment>
<feature type="transmembrane region" description="Helical" evidence="7">
    <location>
        <begin position="243"/>
        <end position="263"/>
    </location>
</feature>
<proteinExistence type="inferred from homology"/>
<feature type="region of interest" description="Disordered" evidence="6">
    <location>
        <begin position="276"/>
        <end position="295"/>
    </location>
</feature>
<dbReference type="AlphaFoldDB" id="A0A395HZS9"/>
<evidence type="ECO:0000256" key="3">
    <source>
        <dbReference type="ARBA" id="ARBA00022989"/>
    </source>
</evidence>
<keyword evidence="10" id="KW-1185">Reference proteome</keyword>
<dbReference type="InterPro" id="IPR052337">
    <property type="entry name" value="SAT4-like"/>
</dbReference>